<dbReference type="InterPro" id="IPR036388">
    <property type="entry name" value="WH-like_DNA-bd_sf"/>
</dbReference>
<dbReference type="PROSITE" id="PS01117">
    <property type="entry name" value="HTH_MARR_1"/>
    <property type="match status" value="1"/>
</dbReference>
<gene>
    <name evidence="5" type="ORF">EV699_12616</name>
</gene>
<dbReference type="Proteomes" id="UP000295765">
    <property type="component" value="Unassembled WGS sequence"/>
</dbReference>
<dbReference type="GO" id="GO:0003700">
    <property type="term" value="F:DNA-binding transcription factor activity"/>
    <property type="evidence" value="ECO:0007669"/>
    <property type="project" value="InterPro"/>
</dbReference>
<accession>A0A4V2SC29</accession>
<proteinExistence type="predicted"/>
<dbReference type="SUPFAM" id="SSF46785">
    <property type="entry name" value="Winged helix' DNA-binding domain"/>
    <property type="match status" value="1"/>
</dbReference>
<dbReference type="InterPro" id="IPR023187">
    <property type="entry name" value="Tscrpt_reg_MarR-type_CS"/>
</dbReference>
<dbReference type="OrthoDB" id="6195716at2"/>
<keyword evidence="2" id="KW-0238">DNA-binding</keyword>
<evidence type="ECO:0000313" key="6">
    <source>
        <dbReference type="Proteomes" id="UP000295765"/>
    </source>
</evidence>
<evidence type="ECO:0000256" key="3">
    <source>
        <dbReference type="ARBA" id="ARBA00023163"/>
    </source>
</evidence>
<dbReference type="SMART" id="SM00347">
    <property type="entry name" value="HTH_MARR"/>
    <property type="match status" value="1"/>
</dbReference>
<sequence length="157" mass="17231">MPAATAHSASQPLYHSDDFRIEESVGFLIAQVRARLLAAIDAEATAFDITAAQWMVLMHLANGYAETAGELCRCSNTDTGSMTRMLDRLADKGLIARERSGDDRRVVKLRLTAAGRALAPQLPGVACRALNQHLRGFSREEHDLLKSLLRRMLANAE</sequence>
<keyword evidence="3" id="KW-0804">Transcription</keyword>
<dbReference type="AlphaFoldDB" id="A0A4V2SC29"/>
<dbReference type="PROSITE" id="PS50995">
    <property type="entry name" value="HTH_MARR_2"/>
    <property type="match status" value="1"/>
</dbReference>
<evidence type="ECO:0000259" key="4">
    <source>
        <dbReference type="PROSITE" id="PS50995"/>
    </source>
</evidence>
<dbReference type="Pfam" id="PF12802">
    <property type="entry name" value="MarR_2"/>
    <property type="match status" value="1"/>
</dbReference>
<dbReference type="InterPro" id="IPR036390">
    <property type="entry name" value="WH_DNA-bd_sf"/>
</dbReference>
<name>A0A4V2SC29_9GAMM</name>
<dbReference type="PANTHER" id="PTHR42756:SF1">
    <property type="entry name" value="TRANSCRIPTIONAL REPRESSOR OF EMRAB OPERON"/>
    <property type="match status" value="1"/>
</dbReference>
<dbReference type="PRINTS" id="PR00598">
    <property type="entry name" value="HTHMARR"/>
</dbReference>
<evidence type="ECO:0000313" key="5">
    <source>
        <dbReference type="EMBL" id="TCO77330.1"/>
    </source>
</evidence>
<dbReference type="PANTHER" id="PTHR42756">
    <property type="entry name" value="TRANSCRIPTIONAL REGULATOR, MARR"/>
    <property type="match status" value="1"/>
</dbReference>
<keyword evidence="6" id="KW-1185">Reference proteome</keyword>
<feature type="domain" description="HTH marR-type" evidence="4">
    <location>
        <begin position="22"/>
        <end position="154"/>
    </location>
</feature>
<dbReference type="Gene3D" id="1.10.10.10">
    <property type="entry name" value="Winged helix-like DNA-binding domain superfamily/Winged helix DNA-binding domain"/>
    <property type="match status" value="1"/>
</dbReference>
<dbReference type="RefSeq" id="WP_132545418.1">
    <property type="nucleotide sequence ID" value="NZ_SLWY01000026.1"/>
</dbReference>
<keyword evidence="1" id="KW-0805">Transcription regulation</keyword>
<protein>
    <submittedName>
        <fullName evidence="5">MarR family transcriptional regulator</fullName>
    </submittedName>
</protein>
<evidence type="ECO:0000256" key="2">
    <source>
        <dbReference type="ARBA" id="ARBA00023125"/>
    </source>
</evidence>
<organism evidence="5 6">
    <name type="scientific">Plasticicumulans lactativorans</name>
    <dbReference type="NCBI Taxonomy" id="1133106"/>
    <lineage>
        <taxon>Bacteria</taxon>
        <taxon>Pseudomonadati</taxon>
        <taxon>Pseudomonadota</taxon>
        <taxon>Gammaproteobacteria</taxon>
        <taxon>Candidatus Competibacteraceae</taxon>
        <taxon>Plasticicumulans</taxon>
    </lineage>
</organism>
<dbReference type="EMBL" id="SLWY01000026">
    <property type="protein sequence ID" value="TCO77330.1"/>
    <property type="molecule type" value="Genomic_DNA"/>
</dbReference>
<evidence type="ECO:0000256" key="1">
    <source>
        <dbReference type="ARBA" id="ARBA00023015"/>
    </source>
</evidence>
<comment type="caution">
    <text evidence="5">The sequence shown here is derived from an EMBL/GenBank/DDBJ whole genome shotgun (WGS) entry which is preliminary data.</text>
</comment>
<reference evidence="5 6" key="1">
    <citation type="submission" date="2019-03" db="EMBL/GenBank/DDBJ databases">
        <title>Genomic Encyclopedia of Type Strains, Phase IV (KMG-IV): sequencing the most valuable type-strain genomes for metagenomic binning, comparative biology and taxonomic classification.</title>
        <authorList>
            <person name="Goeker M."/>
        </authorList>
    </citation>
    <scope>NUCLEOTIDE SEQUENCE [LARGE SCALE GENOMIC DNA]</scope>
    <source>
        <strain evidence="5 6">DSM 25287</strain>
    </source>
</reference>
<dbReference type="InterPro" id="IPR000835">
    <property type="entry name" value="HTH_MarR-typ"/>
</dbReference>
<dbReference type="GO" id="GO:0003677">
    <property type="term" value="F:DNA binding"/>
    <property type="evidence" value="ECO:0007669"/>
    <property type="project" value="UniProtKB-KW"/>
</dbReference>